<reference evidence="6 8" key="2">
    <citation type="journal article" date="2015" name="Genome Announc.">
        <title>Expanding the biotechnology potential of lactobacilli through comparative genomics of 213 strains and associated genera.</title>
        <authorList>
            <person name="Sun Z."/>
            <person name="Harris H.M."/>
            <person name="McCann A."/>
            <person name="Guo C."/>
            <person name="Argimon S."/>
            <person name="Zhang W."/>
            <person name="Yang X."/>
            <person name="Jeffery I.B."/>
            <person name="Cooney J.C."/>
            <person name="Kagawa T.F."/>
            <person name="Liu W."/>
            <person name="Song Y."/>
            <person name="Salvetti E."/>
            <person name="Wrobel A."/>
            <person name="Rasinkangas P."/>
            <person name="Parkhill J."/>
            <person name="Rea M.C."/>
            <person name="O'Sullivan O."/>
            <person name="Ritari J."/>
            <person name="Douillard F.P."/>
            <person name="Paul Ross R."/>
            <person name="Yang R."/>
            <person name="Briner A.E."/>
            <person name="Felis G.E."/>
            <person name="de Vos W.M."/>
            <person name="Barrangou R."/>
            <person name="Klaenhammer T.R."/>
            <person name="Caufield P.W."/>
            <person name="Cui Y."/>
            <person name="Zhang H."/>
            <person name="O'Toole P.W."/>
        </authorList>
    </citation>
    <scope>NUCLEOTIDE SEQUENCE [LARGE SCALE GENOMIC DNA]</scope>
    <source>
        <strain evidence="6 8">DSM 18382</strain>
    </source>
</reference>
<dbReference type="PRINTS" id="PR00502">
    <property type="entry name" value="NUDIXFAMILY"/>
</dbReference>
<evidence type="ECO:0000256" key="3">
    <source>
        <dbReference type="RuleBase" id="RU003476"/>
    </source>
</evidence>
<dbReference type="GO" id="GO:0016462">
    <property type="term" value="F:pyrophosphatase activity"/>
    <property type="evidence" value="ECO:0007669"/>
    <property type="project" value="UniProtKB-ARBA"/>
</dbReference>
<keyword evidence="2 3" id="KW-0378">Hydrolase</keyword>
<evidence type="ECO:0000259" key="4">
    <source>
        <dbReference type="PROSITE" id="PS51462"/>
    </source>
</evidence>
<dbReference type="EMBL" id="BAKI01000005">
    <property type="protein sequence ID" value="GAF35852.1"/>
    <property type="molecule type" value="Genomic_DNA"/>
</dbReference>
<dbReference type="PROSITE" id="PS00893">
    <property type="entry name" value="NUDIX_BOX"/>
    <property type="match status" value="1"/>
</dbReference>
<reference evidence="5" key="1">
    <citation type="journal article" date="2014" name="Genome Announc.">
        <title>Draft Genome Sequences of Two Lactobacillus Strains, L. farraginis JCM 14108T and L. composti JCM 14202T, Isolated from Compost of Distilled Shochu Residue.</title>
        <authorList>
            <person name="Yuki M."/>
            <person name="Oshima K."/>
            <person name="Suda W."/>
            <person name="Kitahara M."/>
            <person name="Kitamura K."/>
            <person name="Iida T."/>
            <person name="Hattori M."/>
            <person name="Ohkuma M."/>
        </authorList>
    </citation>
    <scope>NUCLEOTIDE SEQUENCE [LARGE SCALE GENOMIC DNA]</scope>
    <source>
        <strain evidence="5">JCM 14108</strain>
    </source>
</reference>
<evidence type="ECO:0000313" key="6">
    <source>
        <dbReference type="EMBL" id="KRM08403.1"/>
    </source>
</evidence>
<dbReference type="InterPro" id="IPR000086">
    <property type="entry name" value="NUDIX_hydrolase_dom"/>
</dbReference>
<dbReference type="Pfam" id="PF00293">
    <property type="entry name" value="NUDIX"/>
    <property type="match status" value="1"/>
</dbReference>
<evidence type="ECO:0000256" key="1">
    <source>
        <dbReference type="ARBA" id="ARBA00001946"/>
    </source>
</evidence>
<sequence>MFQTWHQPGKIINRKSVYTGRVFSVDQLHIETPDGLRVERDLIKTAPTITILAITANEEVVMTSEYRAGVNSDSVSLPAGIVNPGETSEQAAKRELQEETGYIADTVTKMTRITSSEGFMDQFADLMLIKFDPQKRVQTHFDKDEFVNSQLVPLQQVLKWIKSGAVNTAQAVSAVSYYMLFLK</sequence>
<dbReference type="OrthoDB" id="9806150at2"/>
<dbReference type="Gene3D" id="3.90.79.10">
    <property type="entry name" value="Nucleoside Triphosphate Pyrophosphohydrolase"/>
    <property type="match status" value="1"/>
</dbReference>
<dbReference type="AlphaFoldDB" id="X0PFZ1"/>
<dbReference type="PANTHER" id="PTHR11839">
    <property type="entry name" value="UDP/ADP-SUGAR PYROPHOSPHATASE"/>
    <property type="match status" value="1"/>
</dbReference>
<proteinExistence type="inferred from homology"/>
<comment type="similarity">
    <text evidence="3">Belongs to the Nudix hydrolase family.</text>
</comment>
<dbReference type="InterPro" id="IPR020476">
    <property type="entry name" value="Nudix_hydrolase"/>
</dbReference>
<dbReference type="PROSITE" id="PS51462">
    <property type="entry name" value="NUDIX"/>
    <property type="match status" value="1"/>
</dbReference>
<evidence type="ECO:0000313" key="7">
    <source>
        <dbReference type="Proteomes" id="UP000019488"/>
    </source>
</evidence>
<dbReference type="PANTHER" id="PTHR11839:SF18">
    <property type="entry name" value="NUDIX HYDROLASE DOMAIN-CONTAINING PROTEIN"/>
    <property type="match status" value="1"/>
</dbReference>
<dbReference type="InterPro" id="IPR020084">
    <property type="entry name" value="NUDIX_hydrolase_CS"/>
</dbReference>
<feature type="domain" description="Nudix hydrolase" evidence="4">
    <location>
        <begin position="44"/>
        <end position="174"/>
    </location>
</feature>
<evidence type="ECO:0000256" key="2">
    <source>
        <dbReference type="ARBA" id="ARBA00022801"/>
    </source>
</evidence>
<evidence type="ECO:0000313" key="8">
    <source>
        <dbReference type="Proteomes" id="UP000051966"/>
    </source>
</evidence>
<dbReference type="GO" id="GO:0006753">
    <property type="term" value="P:nucleoside phosphate metabolic process"/>
    <property type="evidence" value="ECO:0007669"/>
    <property type="project" value="TreeGrafter"/>
</dbReference>
<comment type="caution">
    <text evidence="5">The sequence shown here is derived from an EMBL/GenBank/DDBJ whole genome shotgun (WGS) entry which is preliminary data.</text>
</comment>
<dbReference type="SUPFAM" id="SSF55811">
    <property type="entry name" value="Nudix"/>
    <property type="match status" value="1"/>
</dbReference>
<gene>
    <name evidence="6" type="ORF">FD41_GL000177</name>
    <name evidence="5" type="ORF">JCM14108_782</name>
</gene>
<dbReference type="InterPro" id="IPR015797">
    <property type="entry name" value="NUDIX_hydrolase-like_dom_sf"/>
</dbReference>
<comment type="cofactor">
    <cofactor evidence="1">
        <name>Mg(2+)</name>
        <dbReference type="ChEBI" id="CHEBI:18420"/>
    </cofactor>
</comment>
<dbReference type="GO" id="GO:0019693">
    <property type="term" value="P:ribose phosphate metabolic process"/>
    <property type="evidence" value="ECO:0007669"/>
    <property type="project" value="TreeGrafter"/>
</dbReference>
<dbReference type="EMBL" id="AZFY01000085">
    <property type="protein sequence ID" value="KRM08403.1"/>
    <property type="molecule type" value="Genomic_DNA"/>
</dbReference>
<dbReference type="STRING" id="1423743.FD41_GL000177"/>
<dbReference type="CDD" id="cd03424">
    <property type="entry name" value="NUDIX_ADPRase_Nudt5_UGPPase_Nudt14"/>
    <property type="match status" value="1"/>
</dbReference>
<keyword evidence="8" id="KW-1185">Reference proteome</keyword>
<dbReference type="PATRIC" id="fig|1423743.5.peg.190"/>
<dbReference type="RefSeq" id="WP_035178385.1">
    <property type="nucleotide sequence ID" value="NZ_AZFY01000085.1"/>
</dbReference>
<evidence type="ECO:0000313" key="5">
    <source>
        <dbReference type="EMBL" id="GAF35852.1"/>
    </source>
</evidence>
<accession>X0PFZ1</accession>
<organism evidence="5 7">
    <name type="scientific">Lentilactobacillus farraginis DSM 18382 = JCM 14108</name>
    <dbReference type="NCBI Taxonomy" id="1423743"/>
    <lineage>
        <taxon>Bacteria</taxon>
        <taxon>Bacillati</taxon>
        <taxon>Bacillota</taxon>
        <taxon>Bacilli</taxon>
        <taxon>Lactobacillales</taxon>
        <taxon>Lactobacillaceae</taxon>
        <taxon>Lentilactobacillus</taxon>
    </lineage>
</organism>
<name>X0PFZ1_9LACO</name>
<dbReference type="Proteomes" id="UP000051966">
    <property type="component" value="Unassembled WGS sequence"/>
</dbReference>
<protein>
    <submittedName>
        <fullName evidence="5 6">ADP-ribose pyrophosphatase</fullName>
    </submittedName>
</protein>
<dbReference type="Proteomes" id="UP000019488">
    <property type="component" value="Unassembled WGS sequence"/>
</dbReference>